<protein>
    <submittedName>
        <fullName evidence="2">TnsA-like heteromeric transposase endonuclease subunit</fullName>
    </submittedName>
</protein>
<name>A0ABT0JSY7_9ACTN</name>
<organism evidence="2 3">
    <name type="scientific">Frankia umida</name>
    <dbReference type="NCBI Taxonomy" id="573489"/>
    <lineage>
        <taxon>Bacteria</taxon>
        <taxon>Bacillati</taxon>
        <taxon>Actinomycetota</taxon>
        <taxon>Actinomycetes</taxon>
        <taxon>Frankiales</taxon>
        <taxon>Frankiaceae</taxon>
        <taxon>Frankia</taxon>
    </lineage>
</organism>
<evidence type="ECO:0000313" key="2">
    <source>
        <dbReference type="EMBL" id="MCK9874685.1"/>
    </source>
</evidence>
<sequence length="294" mass="31811">MAAVPWRTVRSVRGQSHFPGRYWSATTGGHVVCESRLELARLLVADFDTEVVGIAAQPFLLRAAVGDRARRHVPDFLLVHGDGSARLVNVKPASRLEDPLVVEALQWPGVVARSHGWACEIWNGAKAVYLANLRFLAGYHRPGLLPGALTDAVAAAFRSRNSLLRSRITINVRKVSRQDAGTVATPHRARLGPHPQRQSTTQSASSYRSKRRLLGGGAPRALQSENRRPSAAPDDGGIAPDRHRPTPPAQTGQLPRLTAIYWPTITASGHLSVIPAVGINRRGIARAKPQASDP</sequence>
<dbReference type="NCBIfam" id="NF033179">
    <property type="entry name" value="TnsA_like_Actin"/>
    <property type="match status" value="1"/>
</dbReference>
<reference evidence="2 3" key="1">
    <citation type="submission" date="2022-04" db="EMBL/GenBank/DDBJ databases">
        <title>Genome diversity in the genus Frankia.</title>
        <authorList>
            <person name="Carlos-Shanley C."/>
            <person name="Hahn D."/>
        </authorList>
    </citation>
    <scope>NUCLEOTIDE SEQUENCE [LARGE SCALE GENOMIC DNA]</scope>
    <source>
        <strain evidence="2 3">Ag45/Mut15</strain>
    </source>
</reference>
<evidence type="ECO:0000313" key="3">
    <source>
        <dbReference type="Proteomes" id="UP001201873"/>
    </source>
</evidence>
<accession>A0ABT0JSY7</accession>
<dbReference type="EMBL" id="JALKFT010000002">
    <property type="protein sequence ID" value="MCK9874685.1"/>
    <property type="molecule type" value="Genomic_DNA"/>
</dbReference>
<proteinExistence type="predicted"/>
<dbReference type="InterPro" id="IPR048000">
    <property type="entry name" value="TnsA-like"/>
</dbReference>
<evidence type="ECO:0000256" key="1">
    <source>
        <dbReference type="SAM" id="MobiDB-lite"/>
    </source>
</evidence>
<keyword evidence="3" id="KW-1185">Reference proteome</keyword>
<gene>
    <name evidence="2" type="ORF">MXD59_02620</name>
</gene>
<feature type="region of interest" description="Disordered" evidence="1">
    <location>
        <begin position="176"/>
        <end position="254"/>
    </location>
</feature>
<feature type="compositionally biased region" description="Polar residues" evidence="1">
    <location>
        <begin position="196"/>
        <end position="207"/>
    </location>
</feature>
<dbReference type="Proteomes" id="UP001201873">
    <property type="component" value="Unassembled WGS sequence"/>
</dbReference>
<comment type="caution">
    <text evidence="2">The sequence shown here is derived from an EMBL/GenBank/DDBJ whole genome shotgun (WGS) entry which is preliminary data.</text>
</comment>